<proteinExistence type="predicted"/>
<dbReference type="InterPro" id="IPR022062">
    <property type="entry name" value="DUF3618"/>
</dbReference>
<accession>A0ABW4KYC9</accession>
<dbReference type="EMBL" id="JBHUEE010000001">
    <property type="protein sequence ID" value="MFD1716316.1"/>
    <property type="molecule type" value="Genomic_DNA"/>
</dbReference>
<keyword evidence="1" id="KW-1133">Transmembrane helix</keyword>
<dbReference type="RefSeq" id="WP_388001763.1">
    <property type="nucleotide sequence ID" value="NZ_JBHUEE010000001.1"/>
</dbReference>
<organism evidence="2 3">
    <name type="scientific">Georgenia deserti</name>
    <dbReference type="NCBI Taxonomy" id="2093781"/>
    <lineage>
        <taxon>Bacteria</taxon>
        <taxon>Bacillati</taxon>
        <taxon>Actinomycetota</taxon>
        <taxon>Actinomycetes</taxon>
        <taxon>Micrococcales</taxon>
        <taxon>Bogoriellaceae</taxon>
        <taxon>Georgenia</taxon>
    </lineage>
</organism>
<dbReference type="Pfam" id="PF12277">
    <property type="entry name" value="DUF3618"/>
    <property type="match status" value="1"/>
</dbReference>
<feature type="transmembrane region" description="Helical" evidence="1">
    <location>
        <begin position="70"/>
        <end position="89"/>
    </location>
</feature>
<comment type="caution">
    <text evidence="2">The sequence shown here is derived from an EMBL/GenBank/DDBJ whole genome shotgun (WGS) entry which is preliminary data.</text>
</comment>
<keyword evidence="1" id="KW-0472">Membrane</keyword>
<keyword evidence="3" id="KW-1185">Reference proteome</keyword>
<gene>
    <name evidence="2" type="ORF">ACFSE6_00575</name>
</gene>
<protein>
    <submittedName>
        <fullName evidence="2">DUF3618 domain-containing protein</fullName>
    </submittedName>
</protein>
<evidence type="ECO:0000313" key="3">
    <source>
        <dbReference type="Proteomes" id="UP001597277"/>
    </source>
</evidence>
<sequence>MSDASSGKAAKPTMDELEAQIAKARLDLTSTVDELSDRVDPRVQIAELKATVSERAKAFTQGLKSGDPKSLGIVAGGVAALGLVIVVSIRRR</sequence>
<evidence type="ECO:0000256" key="1">
    <source>
        <dbReference type="SAM" id="Phobius"/>
    </source>
</evidence>
<keyword evidence="1" id="KW-0812">Transmembrane</keyword>
<reference evidence="3" key="1">
    <citation type="journal article" date="2019" name="Int. J. Syst. Evol. Microbiol.">
        <title>The Global Catalogue of Microorganisms (GCM) 10K type strain sequencing project: providing services to taxonomists for standard genome sequencing and annotation.</title>
        <authorList>
            <consortium name="The Broad Institute Genomics Platform"/>
            <consortium name="The Broad Institute Genome Sequencing Center for Infectious Disease"/>
            <person name="Wu L."/>
            <person name="Ma J."/>
        </authorList>
    </citation>
    <scope>NUCLEOTIDE SEQUENCE [LARGE SCALE GENOMIC DNA]</scope>
    <source>
        <strain evidence="3">JCM 17130</strain>
    </source>
</reference>
<dbReference type="Proteomes" id="UP001597277">
    <property type="component" value="Unassembled WGS sequence"/>
</dbReference>
<evidence type="ECO:0000313" key="2">
    <source>
        <dbReference type="EMBL" id="MFD1716316.1"/>
    </source>
</evidence>
<name>A0ABW4KYC9_9MICO</name>